<dbReference type="EMBL" id="LR217720">
    <property type="protein sequence ID" value="VFP84318.1"/>
    <property type="molecule type" value="Genomic_DNA"/>
</dbReference>
<accession>A0A451DD18</accession>
<gene>
    <name evidence="1" type="ORF">ERCILAFE3058_400</name>
</gene>
<reference evidence="1 2" key="1">
    <citation type="submission" date="2019-02" db="EMBL/GenBank/DDBJ databases">
        <authorList>
            <person name="Manzano-Marin A."/>
            <person name="Manzano-Marin A."/>
        </authorList>
    </citation>
    <scope>NUCLEOTIDE SEQUENCE [LARGE SCALE GENOMIC DNA]</scope>
    <source>
        <strain evidence="1 2">ErCilaricifoliae</strain>
    </source>
</reference>
<dbReference type="AlphaFoldDB" id="A0A451DD18"/>
<organism evidence="1 2">
    <name type="scientific">Candidatus Erwinia haradaeae</name>
    <dbReference type="NCBI Taxonomy" id="1922217"/>
    <lineage>
        <taxon>Bacteria</taxon>
        <taxon>Pseudomonadati</taxon>
        <taxon>Pseudomonadota</taxon>
        <taxon>Gammaproteobacteria</taxon>
        <taxon>Enterobacterales</taxon>
        <taxon>Erwiniaceae</taxon>
        <taxon>Erwinia</taxon>
    </lineage>
</organism>
<evidence type="ECO:0000313" key="2">
    <source>
        <dbReference type="Proteomes" id="UP000294418"/>
    </source>
</evidence>
<dbReference type="RefSeq" id="WP_157989792.1">
    <property type="nucleotide sequence ID" value="NZ_LR217720.1"/>
</dbReference>
<dbReference type="OrthoDB" id="5767011at2"/>
<dbReference type="Pfam" id="PF05258">
    <property type="entry name" value="DciA"/>
    <property type="match status" value="1"/>
</dbReference>
<dbReference type="Proteomes" id="UP000294418">
    <property type="component" value="Chromosome"/>
</dbReference>
<proteinExistence type="predicted"/>
<protein>
    <submittedName>
        <fullName evidence="1">Dna[CI] antecedent, DciA family protein</fullName>
    </submittedName>
</protein>
<evidence type="ECO:0000313" key="1">
    <source>
        <dbReference type="EMBL" id="VFP84318.1"/>
    </source>
</evidence>
<name>A0A451DD18_9GAMM</name>
<sequence>MRHGRPHLINDFFNQVQKKSVLQHVYKHATMLIQVNYVLHEMLPETIRPFCSAANFRQGTLVIETAHANSLMFLRCEQSNLLAAVQENILPSLREIDIRINPVMASKIGVQCGQVTSSFHADITHIPLRLLSQESANNLRIVASQSSNKLKYTLERLASCASGRKKIHPS</sequence>
<dbReference type="InterPro" id="IPR007922">
    <property type="entry name" value="DciA-like"/>
</dbReference>